<accession>A0A251SMH6</accession>
<name>A0A251SMH6_HELAN</name>
<dbReference type="AlphaFoldDB" id="A0A251SMH6"/>
<evidence type="ECO:0000256" key="4">
    <source>
        <dbReference type="ARBA" id="ARBA00010858"/>
    </source>
</evidence>
<evidence type="ECO:0000313" key="12">
    <source>
        <dbReference type="EMBL" id="OTF99838.1"/>
    </source>
</evidence>
<keyword evidence="5" id="KW-0551">Lipid droplet</keyword>
<comment type="similarity">
    <text evidence="4">Belongs to the oleosin family.</text>
</comment>
<sequence>MTDFYHHRGQAMHHRQYNESRAHQVVKAATAATAGGSLLVLSGLTLVGTVITLTVATPLLVIFSPVLVPAVMTVFLLATGFLTSGGFGLAAATVFSWMYRYVTGERRTGVESYDQMRRKVGSKGRARDDHASGKGHHATGGVQLTTGARTGLFES</sequence>
<dbReference type="GO" id="GO:0012511">
    <property type="term" value="C:monolayer-surrounded lipid storage body"/>
    <property type="evidence" value="ECO:0007669"/>
    <property type="project" value="InterPro"/>
</dbReference>
<evidence type="ECO:0000256" key="5">
    <source>
        <dbReference type="ARBA" id="ARBA00022677"/>
    </source>
</evidence>
<gene>
    <name evidence="12" type="ORF">HannXRQ_Chr14g0460941</name>
    <name evidence="11" type="ORF">HanXRQr2_Chr14g0668331</name>
</gene>
<dbReference type="Pfam" id="PF01277">
    <property type="entry name" value="Oleosin"/>
    <property type="match status" value="1"/>
</dbReference>
<evidence type="ECO:0000313" key="11">
    <source>
        <dbReference type="EMBL" id="KAF5771233.1"/>
    </source>
</evidence>
<organism evidence="12 13">
    <name type="scientific">Helianthus annuus</name>
    <name type="common">Common sunflower</name>
    <dbReference type="NCBI Taxonomy" id="4232"/>
    <lineage>
        <taxon>Eukaryota</taxon>
        <taxon>Viridiplantae</taxon>
        <taxon>Streptophyta</taxon>
        <taxon>Embryophyta</taxon>
        <taxon>Tracheophyta</taxon>
        <taxon>Spermatophyta</taxon>
        <taxon>Magnoliopsida</taxon>
        <taxon>eudicotyledons</taxon>
        <taxon>Gunneridae</taxon>
        <taxon>Pentapetalae</taxon>
        <taxon>asterids</taxon>
        <taxon>campanulids</taxon>
        <taxon>Asterales</taxon>
        <taxon>Asteraceae</taxon>
        <taxon>Asteroideae</taxon>
        <taxon>Heliantheae alliance</taxon>
        <taxon>Heliantheae</taxon>
        <taxon>Helianthus</taxon>
    </lineage>
</organism>
<dbReference type="EMBL" id="CM007903">
    <property type="protein sequence ID" value="OTF99838.1"/>
    <property type="molecule type" value="Genomic_DNA"/>
</dbReference>
<dbReference type="GO" id="GO:0048608">
    <property type="term" value="P:reproductive structure development"/>
    <property type="evidence" value="ECO:0007669"/>
    <property type="project" value="UniProtKB-ARBA"/>
</dbReference>
<evidence type="ECO:0000256" key="7">
    <source>
        <dbReference type="ARBA" id="ARBA00022989"/>
    </source>
</evidence>
<proteinExistence type="inferred from homology"/>
<evidence type="ECO:0000256" key="2">
    <source>
        <dbReference type="ARBA" id="ARBA00004141"/>
    </source>
</evidence>
<comment type="function">
    <text evidence="1">May have a structural role to stabilize the lipid body during desiccation of the seed by preventing coalescence of the oil. Probably interacts with both lipid and phospholipid moieties of lipid bodies. May also provide recognition signals for specific lipase anchorage in lipolysis during seedling growth.</text>
</comment>
<reference evidence="11 13" key="1">
    <citation type="journal article" date="2017" name="Nature">
        <title>The sunflower genome provides insights into oil metabolism, flowering and Asterid evolution.</title>
        <authorList>
            <person name="Badouin H."/>
            <person name="Gouzy J."/>
            <person name="Grassa C.J."/>
            <person name="Murat F."/>
            <person name="Staton S.E."/>
            <person name="Cottret L."/>
            <person name="Lelandais-Briere C."/>
            <person name="Owens G.L."/>
            <person name="Carrere S."/>
            <person name="Mayjonade B."/>
            <person name="Legrand L."/>
            <person name="Gill N."/>
            <person name="Kane N.C."/>
            <person name="Bowers J.E."/>
            <person name="Hubner S."/>
            <person name="Bellec A."/>
            <person name="Berard A."/>
            <person name="Berges H."/>
            <person name="Blanchet N."/>
            <person name="Boniface M.C."/>
            <person name="Brunel D."/>
            <person name="Catrice O."/>
            <person name="Chaidir N."/>
            <person name="Claudel C."/>
            <person name="Donnadieu C."/>
            <person name="Faraut T."/>
            <person name="Fievet G."/>
            <person name="Helmstetter N."/>
            <person name="King M."/>
            <person name="Knapp S.J."/>
            <person name="Lai Z."/>
            <person name="Le Paslier M.C."/>
            <person name="Lippi Y."/>
            <person name="Lorenzon L."/>
            <person name="Mandel J.R."/>
            <person name="Marage G."/>
            <person name="Marchand G."/>
            <person name="Marquand E."/>
            <person name="Bret-Mestries E."/>
            <person name="Morien E."/>
            <person name="Nambeesan S."/>
            <person name="Nguyen T."/>
            <person name="Pegot-Espagnet P."/>
            <person name="Pouilly N."/>
            <person name="Raftis F."/>
            <person name="Sallet E."/>
            <person name="Schiex T."/>
            <person name="Thomas J."/>
            <person name="Vandecasteele C."/>
            <person name="Vares D."/>
            <person name="Vear F."/>
            <person name="Vautrin S."/>
            <person name="Crespi M."/>
            <person name="Mangin B."/>
            <person name="Burke J.M."/>
            <person name="Salse J."/>
            <person name="Munos S."/>
            <person name="Vincourt P."/>
            <person name="Rieseberg L.H."/>
            <person name="Langlade N.B."/>
        </authorList>
    </citation>
    <scope>NUCLEOTIDE SEQUENCE [LARGE SCALE GENOMIC DNA]</scope>
    <source>
        <strain evidence="13">cv. SF193</strain>
        <tissue evidence="11">Leaves</tissue>
    </source>
</reference>
<dbReference type="GO" id="GO:0009791">
    <property type="term" value="P:post-embryonic development"/>
    <property type="evidence" value="ECO:0007669"/>
    <property type="project" value="UniProtKB-ARBA"/>
</dbReference>
<dbReference type="Gramene" id="mRNA:HanXRQr2_Chr14g0668331">
    <property type="protein sequence ID" value="CDS:HanXRQr2_Chr14g0668331.1"/>
    <property type="gene ID" value="HanXRQr2_Chr14g0668331"/>
</dbReference>
<keyword evidence="8 10" id="KW-0472">Membrane</keyword>
<dbReference type="PANTHER" id="PTHR33203">
    <property type="entry name" value="OLEOSIN"/>
    <property type="match status" value="1"/>
</dbReference>
<feature type="region of interest" description="Disordered" evidence="9">
    <location>
        <begin position="113"/>
        <end position="142"/>
    </location>
</feature>
<keyword evidence="6 10" id="KW-0812">Transmembrane</keyword>
<evidence type="ECO:0000256" key="3">
    <source>
        <dbReference type="ARBA" id="ARBA00004502"/>
    </source>
</evidence>
<reference evidence="11" key="3">
    <citation type="submission" date="2020-06" db="EMBL/GenBank/DDBJ databases">
        <title>Helianthus annuus Genome sequencing and assembly Release 2.</title>
        <authorList>
            <person name="Gouzy J."/>
            <person name="Langlade N."/>
            <person name="Munos S."/>
        </authorList>
    </citation>
    <scope>NUCLEOTIDE SEQUENCE</scope>
    <source>
        <tissue evidence="11">Leaves</tissue>
    </source>
</reference>
<evidence type="ECO:0000256" key="6">
    <source>
        <dbReference type="ARBA" id="ARBA00022692"/>
    </source>
</evidence>
<reference evidence="12" key="2">
    <citation type="submission" date="2017-02" db="EMBL/GenBank/DDBJ databases">
        <title>Sunflower complete genome.</title>
        <authorList>
            <person name="Langlade N."/>
            <person name="Munos S."/>
        </authorList>
    </citation>
    <scope>NUCLEOTIDE SEQUENCE [LARGE SCALE GENOMIC DNA]</scope>
    <source>
        <tissue evidence="12">Leaves</tissue>
    </source>
</reference>
<dbReference type="OrthoDB" id="690239at2759"/>
<evidence type="ECO:0000256" key="8">
    <source>
        <dbReference type="ARBA" id="ARBA00023136"/>
    </source>
</evidence>
<evidence type="ECO:0000256" key="9">
    <source>
        <dbReference type="SAM" id="MobiDB-lite"/>
    </source>
</evidence>
<dbReference type="FunCoup" id="A0A251SMH6">
    <property type="interactions" value="345"/>
</dbReference>
<keyword evidence="13" id="KW-1185">Reference proteome</keyword>
<protein>
    <submittedName>
        <fullName evidence="11 12">Oleosin</fullName>
    </submittedName>
</protein>
<evidence type="ECO:0000256" key="10">
    <source>
        <dbReference type="SAM" id="Phobius"/>
    </source>
</evidence>
<keyword evidence="7 10" id="KW-1133">Transmembrane helix</keyword>
<feature type="transmembrane region" description="Helical" evidence="10">
    <location>
        <begin position="75"/>
        <end position="99"/>
    </location>
</feature>
<dbReference type="PANTHER" id="PTHR33203:SF25">
    <property type="entry name" value="OLEOSIN 18.5 KDA"/>
    <property type="match status" value="1"/>
</dbReference>
<evidence type="ECO:0000313" key="13">
    <source>
        <dbReference type="Proteomes" id="UP000215914"/>
    </source>
</evidence>
<dbReference type="GO" id="GO:0005576">
    <property type="term" value="C:extracellular region"/>
    <property type="evidence" value="ECO:0000318"/>
    <property type="project" value="GO_Central"/>
</dbReference>
<feature type="transmembrane region" description="Helical" evidence="10">
    <location>
        <begin position="38"/>
        <end position="63"/>
    </location>
</feature>
<dbReference type="InterPro" id="IPR000136">
    <property type="entry name" value="Oleosin"/>
</dbReference>
<evidence type="ECO:0000256" key="1">
    <source>
        <dbReference type="ARBA" id="ARBA00002582"/>
    </source>
</evidence>
<dbReference type="InParanoid" id="A0A251SMH6"/>
<dbReference type="EMBL" id="MNCJ02000329">
    <property type="protein sequence ID" value="KAF5771233.1"/>
    <property type="molecule type" value="Genomic_DNA"/>
</dbReference>
<comment type="subcellular location">
    <subcellularLocation>
        <location evidence="3">Lipid droplet</location>
    </subcellularLocation>
    <subcellularLocation>
        <location evidence="2">Membrane</location>
        <topology evidence="2">Multi-pass membrane protein</topology>
    </subcellularLocation>
</comment>
<dbReference type="Proteomes" id="UP000215914">
    <property type="component" value="Chromosome 14"/>
</dbReference>
<dbReference type="GO" id="GO:0019915">
    <property type="term" value="P:lipid storage"/>
    <property type="evidence" value="ECO:0000318"/>
    <property type="project" value="GO_Central"/>
</dbReference>
<dbReference type="OMA" id="HHRQYNE"/>
<dbReference type="GO" id="GO:0016020">
    <property type="term" value="C:membrane"/>
    <property type="evidence" value="ECO:0007669"/>
    <property type="project" value="UniProtKB-SubCell"/>
</dbReference>